<dbReference type="Gene3D" id="1.10.1620.10">
    <property type="entry name" value="Ribosomal protein L39e"/>
    <property type="match status" value="1"/>
</dbReference>
<feature type="region of interest" description="Disordered" evidence="6">
    <location>
        <begin position="1"/>
        <end position="21"/>
    </location>
</feature>
<proteinExistence type="inferred from homology"/>
<dbReference type="Proteomes" id="UP000193498">
    <property type="component" value="Unassembled WGS sequence"/>
</dbReference>
<evidence type="ECO:0000256" key="2">
    <source>
        <dbReference type="ARBA" id="ARBA00022980"/>
    </source>
</evidence>
<dbReference type="GO" id="GO:0003735">
    <property type="term" value="F:structural constituent of ribosome"/>
    <property type="evidence" value="ECO:0007669"/>
    <property type="project" value="InterPro"/>
</dbReference>
<dbReference type="FunCoup" id="A0A1Y1Y690">
    <property type="interactions" value="470"/>
</dbReference>
<name>A0A1Y1Y690_9FUNG</name>
<evidence type="ECO:0000256" key="6">
    <source>
        <dbReference type="SAM" id="MobiDB-lite"/>
    </source>
</evidence>
<evidence type="ECO:0000313" key="7">
    <source>
        <dbReference type="EMBL" id="ORX93537.1"/>
    </source>
</evidence>
<reference evidence="7 8" key="1">
    <citation type="submission" date="2016-07" db="EMBL/GenBank/DDBJ databases">
        <title>Pervasive Adenine N6-methylation of Active Genes in Fungi.</title>
        <authorList>
            <consortium name="DOE Joint Genome Institute"/>
            <person name="Mondo S.J."/>
            <person name="Dannebaum R.O."/>
            <person name="Kuo R.C."/>
            <person name="Labutti K."/>
            <person name="Haridas S."/>
            <person name="Kuo A."/>
            <person name="Salamov A."/>
            <person name="Ahrendt S.R."/>
            <person name="Lipzen A."/>
            <person name="Sullivan W."/>
            <person name="Andreopoulos W.B."/>
            <person name="Clum A."/>
            <person name="Lindquist E."/>
            <person name="Daum C."/>
            <person name="Ramamoorthy G.K."/>
            <person name="Gryganskyi A."/>
            <person name="Culley D."/>
            <person name="Magnuson J.K."/>
            <person name="James T.Y."/>
            <person name="O'Malley M.A."/>
            <person name="Stajich J.E."/>
            <person name="Spatafora J.W."/>
            <person name="Visel A."/>
            <person name="Grigoriev I.V."/>
        </authorList>
    </citation>
    <scope>NUCLEOTIDE SEQUENCE [LARGE SCALE GENOMIC DNA]</scope>
    <source>
        <strain evidence="7 8">CBS 931.73</strain>
    </source>
</reference>
<dbReference type="PROSITE" id="PS00051">
    <property type="entry name" value="RIBOSOMAL_L39E"/>
    <property type="match status" value="1"/>
</dbReference>
<dbReference type="Pfam" id="PF00832">
    <property type="entry name" value="Ribosomal_L39"/>
    <property type="match status" value="1"/>
</dbReference>
<keyword evidence="3" id="KW-0687">Ribonucleoprotein</keyword>
<dbReference type="AlphaFoldDB" id="A0A1Y1Y690"/>
<evidence type="ECO:0000256" key="4">
    <source>
        <dbReference type="ARBA" id="ARBA00035234"/>
    </source>
</evidence>
<dbReference type="InterPro" id="IPR023626">
    <property type="entry name" value="Ribosomal_eL39_dom_sf"/>
</dbReference>
<gene>
    <name evidence="7" type="ORF">K493DRAFT_284608</name>
</gene>
<sequence length="51" mass="6338">MPSQKSFKVKRILGKKQKQNRPIPHWIRLRTDNTIRYNAKRRHWRRTKLGL</sequence>
<evidence type="ECO:0000256" key="5">
    <source>
        <dbReference type="ARBA" id="ARBA00035339"/>
    </source>
</evidence>
<dbReference type="STRING" id="1314790.A0A1Y1Y690"/>
<accession>A0A1Y1Y690</accession>
<dbReference type="OrthoDB" id="6332053at2759"/>
<dbReference type="GO" id="GO:0022625">
    <property type="term" value="C:cytosolic large ribosomal subunit"/>
    <property type="evidence" value="ECO:0007669"/>
    <property type="project" value="TreeGrafter"/>
</dbReference>
<dbReference type="InParanoid" id="A0A1Y1Y690"/>
<organism evidence="7 8">
    <name type="scientific">Basidiobolus meristosporus CBS 931.73</name>
    <dbReference type="NCBI Taxonomy" id="1314790"/>
    <lineage>
        <taxon>Eukaryota</taxon>
        <taxon>Fungi</taxon>
        <taxon>Fungi incertae sedis</taxon>
        <taxon>Zoopagomycota</taxon>
        <taxon>Entomophthoromycotina</taxon>
        <taxon>Basidiobolomycetes</taxon>
        <taxon>Basidiobolales</taxon>
        <taxon>Basidiobolaceae</taxon>
        <taxon>Basidiobolus</taxon>
    </lineage>
</organism>
<dbReference type="GO" id="GO:0006412">
    <property type="term" value="P:translation"/>
    <property type="evidence" value="ECO:0007669"/>
    <property type="project" value="InterPro"/>
</dbReference>
<comment type="similarity">
    <text evidence="1">Belongs to the eukaryotic ribosomal protein eL39 family.</text>
</comment>
<comment type="caution">
    <text evidence="7">The sequence shown here is derived from an EMBL/GenBank/DDBJ whole genome shotgun (WGS) entry which is preliminary data.</text>
</comment>
<evidence type="ECO:0000256" key="3">
    <source>
        <dbReference type="ARBA" id="ARBA00023274"/>
    </source>
</evidence>
<dbReference type="SUPFAM" id="SSF48662">
    <property type="entry name" value="Ribosomal protein L39e"/>
    <property type="match status" value="1"/>
</dbReference>
<evidence type="ECO:0000313" key="8">
    <source>
        <dbReference type="Proteomes" id="UP000193498"/>
    </source>
</evidence>
<dbReference type="PANTHER" id="PTHR19970">
    <property type="entry name" value="RIBOSOMAL PROTEIN L39E"/>
    <property type="match status" value="1"/>
</dbReference>
<keyword evidence="2 7" id="KW-0689">Ribosomal protein</keyword>
<feature type="compositionally biased region" description="Basic residues" evidence="6">
    <location>
        <begin position="7"/>
        <end position="19"/>
    </location>
</feature>
<dbReference type="InterPro" id="IPR020083">
    <property type="entry name" value="Ribosomal_eL39_CS"/>
</dbReference>
<keyword evidence="8" id="KW-1185">Reference proteome</keyword>
<dbReference type="InterPro" id="IPR000077">
    <property type="entry name" value="Ribosomal_eL39"/>
</dbReference>
<protein>
    <recommendedName>
        <fullName evidence="4">Large ribosomal subunit protein eL39</fullName>
    </recommendedName>
    <alternativeName>
        <fullName evidence="5">60S ribosomal protein L39</fullName>
    </alternativeName>
</protein>
<evidence type="ECO:0000256" key="1">
    <source>
        <dbReference type="ARBA" id="ARBA00009339"/>
    </source>
</evidence>
<dbReference type="EMBL" id="MCFE01000232">
    <property type="protein sequence ID" value="ORX93537.1"/>
    <property type="molecule type" value="Genomic_DNA"/>
</dbReference>
<dbReference type="PANTHER" id="PTHR19970:SF0">
    <property type="entry name" value="LARGE RIBOSOMAL SUBUNIT PROTEIN EL39"/>
    <property type="match status" value="1"/>
</dbReference>
<dbReference type="FunFam" id="1.10.1620.10:FF:000001">
    <property type="entry name" value="60S ribosomal protein-like L39"/>
    <property type="match status" value="1"/>
</dbReference>